<keyword evidence="3" id="KW-0436">Ligase</keyword>
<organism evidence="12 13">
    <name type="scientific">Apiosordaria backusii</name>
    <dbReference type="NCBI Taxonomy" id="314023"/>
    <lineage>
        <taxon>Eukaryota</taxon>
        <taxon>Fungi</taxon>
        <taxon>Dikarya</taxon>
        <taxon>Ascomycota</taxon>
        <taxon>Pezizomycotina</taxon>
        <taxon>Sordariomycetes</taxon>
        <taxon>Sordariomycetidae</taxon>
        <taxon>Sordariales</taxon>
        <taxon>Lasiosphaeriaceae</taxon>
        <taxon>Apiosordaria</taxon>
    </lineage>
</organism>
<dbReference type="FunFam" id="3.40.50.620:FF:000457">
    <property type="entry name" value="Predicted protein"/>
    <property type="match status" value="1"/>
</dbReference>
<proteinExistence type="inferred from homology"/>
<dbReference type="Gene3D" id="1.10.730.10">
    <property type="entry name" value="Isoleucyl-tRNA Synthetase, Domain 1"/>
    <property type="match status" value="1"/>
</dbReference>
<feature type="coiled-coil region" evidence="9">
    <location>
        <begin position="608"/>
        <end position="638"/>
    </location>
</feature>
<dbReference type="EMBL" id="JAUKTV010000023">
    <property type="protein sequence ID" value="KAK0702911.1"/>
    <property type="molecule type" value="Genomic_DNA"/>
</dbReference>
<evidence type="ECO:0000259" key="10">
    <source>
        <dbReference type="Pfam" id="PF00133"/>
    </source>
</evidence>
<evidence type="ECO:0000256" key="5">
    <source>
        <dbReference type="ARBA" id="ARBA00022840"/>
    </source>
</evidence>
<keyword evidence="6" id="KW-0648">Protein biosynthesis</keyword>
<feature type="domain" description="Methionyl/Valyl/Leucyl/Isoleucyl-tRNA synthetase anticodon-binding" evidence="11">
    <location>
        <begin position="381"/>
        <end position="514"/>
    </location>
</feature>
<keyword evidence="4" id="KW-0547">Nucleotide-binding</keyword>
<dbReference type="Gene3D" id="3.40.50.620">
    <property type="entry name" value="HUPs"/>
    <property type="match status" value="1"/>
</dbReference>
<keyword evidence="5" id="KW-0067">ATP-binding</keyword>
<dbReference type="GO" id="GO:0006438">
    <property type="term" value="P:valyl-tRNA aminoacylation"/>
    <property type="evidence" value="ECO:0007669"/>
    <property type="project" value="InterPro"/>
</dbReference>
<keyword evidence="9" id="KW-0175">Coiled coil</keyword>
<comment type="similarity">
    <text evidence="1">Belongs to the class-I aminoacyl-tRNA synthetase family.</text>
</comment>
<dbReference type="GO" id="GO:0004832">
    <property type="term" value="F:valine-tRNA ligase activity"/>
    <property type="evidence" value="ECO:0007669"/>
    <property type="project" value="UniProtKB-EC"/>
</dbReference>
<protein>
    <recommendedName>
        <fullName evidence="2">valine--tRNA ligase</fullName>
        <ecNumber evidence="2">6.1.1.9</ecNumber>
    </recommendedName>
    <alternativeName>
        <fullName evidence="8">Valyl-tRNA synthetase</fullName>
    </alternativeName>
</protein>
<evidence type="ECO:0000256" key="7">
    <source>
        <dbReference type="ARBA" id="ARBA00023146"/>
    </source>
</evidence>
<comment type="caution">
    <text evidence="12">The sequence shown here is derived from an EMBL/GenBank/DDBJ whole genome shotgun (WGS) entry which is preliminary data.</text>
</comment>
<keyword evidence="7 12" id="KW-0030">Aminoacyl-tRNA synthetase</keyword>
<sequence length="638" mass="71683">MDKNLSTATLETFCRLYNEGYIYRSNRLVNWCTKLNTAISGLEVENKEITGRTLISVPGYDKKVEFGVLTFFKYPIDGTDETIEWWVRMKELAEAGLEVVENGEIKIMPESANKSYKRWLTNINDWCISRQLWWGHRIPAYLVVFDGEDSPEADASEWIVAKSEEEARATAEAKFGPRKFHLEQDPDCLDTGFSAGLWPMATLGWPNTESPDFKNFFPTSLLETGWDILFFWVACMIMFSVKLTGSVPFKEVYCHSLIRGSEGRKISKSLGNVIDPLDIISGIELESLHAKLLVGNLQEDEVARATKHQKIAFPSGIPKCGADTLRFALVSYTTGGGDINFDIKVMHAYRRFCNKIWQASKYVLGKLPENFVPVTQLDTFNGALEAREFSRSTKVIYQFFYDELCDVFIENSKSIVSDGTPEQQNSIQQTLFRALDTSLRLMHPFMPFITEELWQRLPRPRREGDTKSTIMLAPYPEYDAGLDFHADALDYELGLSCARGIRSLAADYGIRAERRAHIKAATADSHANASAQLPTIKALCGKGIDQVHLIGQEVAKDALPKGCAVFVISSDIAVLLEVGSRITDAAAEKTRQLLLREGFDESASDVVISAEKKKLVDAQAAAENYQRTIEEFEKLKIA</sequence>
<evidence type="ECO:0000256" key="3">
    <source>
        <dbReference type="ARBA" id="ARBA00022598"/>
    </source>
</evidence>
<dbReference type="GO" id="GO:0005524">
    <property type="term" value="F:ATP binding"/>
    <property type="evidence" value="ECO:0007669"/>
    <property type="project" value="UniProtKB-KW"/>
</dbReference>
<dbReference type="CDD" id="cd07962">
    <property type="entry name" value="Anticodon_Ia_Val"/>
    <property type="match status" value="1"/>
</dbReference>
<evidence type="ECO:0000259" key="11">
    <source>
        <dbReference type="Pfam" id="PF08264"/>
    </source>
</evidence>
<dbReference type="InterPro" id="IPR013155">
    <property type="entry name" value="M/V/L/I-tRNA-synth_anticd-bd"/>
</dbReference>
<dbReference type="EC" id="6.1.1.9" evidence="2"/>
<dbReference type="SUPFAM" id="SSF47323">
    <property type="entry name" value="Anticodon-binding domain of a subclass of class I aminoacyl-tRNA synthetases"/>
    <property type="match status" value="1"/>
</dbReference>
<dbReference type="InterPro" id="IPR014729">
    <property type="entry name" value="Rossmann-like_a/b/a_fold"/>
</dbReference>
<evidence type="ECO:0000256" key="2">
    <source>
        <dbReference type="ARBA" id="ARBA00013169"/>
    </source>
</evidence>
<dbReference type="AlphaFoldDB" id="A0AA39ZSN7"/>
<dbReference type="Proteomes" id="UP001172159">
    <property type="component" value="Unassembled WGS sequence"/>
</dbReference>
<dbReference type="InterPro" id="IPR002303">
    <property type="entry name" value="Valyl-tRNA_ligase"/>
</dbReference>
<evidence type="ECO:0000256" key="6">
    <source>
        <dbReference type="ARBA" id="ARBA00022917"/>
    </source>
</evidence>
<dbReference type="PANTHER" id="PTHR11946:SF109">
    <property type="entry name" value="VALINE--TRNA LIGASE"/>
    <property type="match status" value="1"/>
</dbReference>
<evidence type="ECO:0000256" key="8">
    <source>
        <dbReference type="ARBA" id="ARBA00029936"/>
    </source>
</evidence>
<dbReference type="PRINTS" id="PR00986">
    <property type="entry name" value="TRNASYNTHVAL"/>
</dbReference>
<dbReference type="InterPro" id="IPR009080">
    <property type="entry name" value="tRNAsynth_Ia_anticodon-bd"/>
</dbReference>
<dbReference type="SUPFAM" id="SSF52374">
    <property type="entry name" value="Nucleotidylyl transferase"/>
    <property type="match status" value="1"/>
</dbReference>
<accession>A0AA39ZSN7</accession>
<dbReference type="Pfam" id="PF08264">
    <property type="entry name" value="Anticodon_1"/>
    <property type="match status" value="1"/>
</dbReference>
<dbReference type="InterPro" id="IPR033705">
    <property type="entry name" value="Anticodon_Ia_Val"/>
</dbReference>
<reference evidence="12" key="1">
    <citation type="submission" date="2023-06" db="EMBL/GenBank/DDBJ databases">
        <title>Genome-scale phylogeny and comparative genomics of the fungal order Sordariales.</title>
        <authorList>
            <consortium name="Lawrence Berkeley National Laboratory"/>
            <person name="Hensen N."/>
            <person name="Bonometti L."/>
            <person name="Westerberg I."/>
            <person name="Brannstrom I.O."/>
            <person name="Guillou S."/>
            <person name="Cros-Aarteil S."/>
            <person name="Calhoun S."/>
            <person name="Haridas S."/>
            <person name="Kuo A."/>
            <person name="Mondo S."/>
            <person name="Pangilinan J."/>
            <person name="Riley R."/>
            <person name="Labutti K."/>
            <person name="Andreopoulos B."/>
            <person name="Lipzen A."/>
            <person name="Chen C."/>
            <person name="Yanf M."/>
            <person name="Daum C."/>
            <person name="Ng V."/>
            <person name="Clum A."/>
            <person name="Steindorff A."/>
            <person name="Ohm R."/>
            <person name="Martin F."/>
            <person name="Silar P."/>
            <person name="Natvig D."/>
            <person name="Lalanne C."/>
            <person name="Gautier V."/>
            <person name="Ament-Velasquez S.L."/>
            <person name="Kruys A."/>
            <person name="Hutchinson M.I."/>
            <person name="Powell A.J."/>
            <person name="Barry K."/>
            <person name="Miller A.N."/>
            <person name="Grigoriev I.V."/>
            <person name="Debuchy R."/>
            <person name="Gladieux P."/>
            <person name="Thoren M.H."/>
            <person name="Johannesson H."/>
        </authorList>
    </citation>
    <scope>NUCLEOTIDE SEQUENCE</scope>
    <source>
        <strain evidence="12">CBS 540.89</strain>
    </source>
</reference>
<gene>
    <name evidence="12" type="ORF">B0T21DRAFT_416784</name>
</gene>
<dbReference type="GO" id="GO:0005829">
    <property type="term" value="C:cytosol"/>
    <property type="evidence" value="ECO:0007669"/>
    <property type="project" value="TreeGrafter"/>
</dbReference>
<feature type="domain" description="Aminoacyl-tRNA synthetase class Ia" evidence="10">
    <location>
        <begin position="1"/>
        <end position="342"/>
    </location>
</feature>
<evidence type="ECO:0000256" key="9">
    <source>
        <dbReference type="SAM" id="Coils"/>
    </source>
</evidence>
<evidence type="ECO:0000313" key="13">
    <source>
        <dbReference type="Proteomes" id="UP001172159"/>
    </source>
</evidence>
<evidence type="ECO:0000256" key="4">
    <source>
        <dbReference type="ARBA" id="ARBA00022741"/>
    </source>
</evidence>
<dbReference type="InterPro" id="IPR002300">
    <property type="entry name" value="aa-tRNA-synth_Ia"/>
</dbReference>
<dbReference type="PANTHER" id="PTHR11946">
    <property type="entry name" value="VALYL-TRNA SYNTHETASES"/>
    <property type="match status" value="1"/>
</dbReference>
<dbReference type="Pfam" id="PF00133">
    <property type="entry name" value="tRNA-synt_1"/>
    <property type="match status" value="1"/>
</dbReference>
<keyword evidence="13" id="KW-1185">Reference proteome</keyword>
<evidence type="ECO:0000313" key="12">
    <source>
        <dbReference type="EMBL" id="KAK0702911.1"/>
    </source>
</evidence>
<name>A0AA39ZSN7_9PEZI</name>
<evidence type="ECO:0000256" key="1">
    <source>
        <dbReference type="ARBA" id="ARBA00005594"/>
    </source>
</evidence>